<dbReference type="SUPFAM" id="SSF54791">
    <property type="entry name" value="Eukaryotic type KH-domain (KH-domain type I)"/>
    <property type="match status" value="1"/>
</dbReference>
<dbReference type="CDD" id="cd22386">
    <property type="entry name" value="KH-I_KHDC4_rpt2"/>
    <property type="match status" value="1"/>
</dbReference>
<feature type="region of interest" description="Disordered" evidence="5">
    <location>
        <begin position="103"/>
        <end position="146"/>
    </location>
</feature>
<dbReference type="InterPro" id="IPR031121">
    <property type="entry name" value="RIK/BLOM7"/>
</dbReference>
<evidence type="ECO:0000256" key="3">
    <source>
        <dbReference type="ARBA" id="ARBA00030267"/>
    </source>
</evidence>
<feature type="region of interest" description="Disordered" evidence="5">
    <location>
        <begin position="740"/>
        <end position="764"/>
    </location>
</feature>
<feature type="compositionally biased region" description="Low complexity" evidence="5">
    <location>
        <begin position="103"/>
        <end position="112"/>
    </location>
</feature>
<dbReference type="InterPro" id="IPR047889">
    <property type="entry name" value="KHDC4_KH-I_second"/>
</dbReference>
<keyword evidence="8" id="KW-1185">Reference proteome</keyword>
<gene>
    <name evidence="7" type="ORF">NTJ_08445</name>
</gene>
<dbReference type="Proteomes" id="UP001307889">
    <property type="component" value="Chromosome 6"/>
</dbReference>
<dbReference type="InterPro" id="IPR055256">
    <property type="entry name" value="KH_1_KHDC4/BBP-like"/>
</dbReference>
<dbReference type="Pfam" id="PF22675">
    <property type="entry name" value="KH-I_KHDC4-BBP"/>
    <property type="match status" value="1"/>
</dbReference>
<evidence type="ECO:0000259" key="6">
    <source>
        <dbReference type="Pfam" id="PF22675"/>
    </source>
</evidence>
<comment type="function">
    <text evidence="4">RNA-binding protein involved in pre-mRNA splicing. Interacts with the PRP19C/Prp19 complex/NTC/Nineteen complex which is part of the spliceosome. Involved in regulating splice site selection. Binds preferentially RNA with A/C rich sequences and poly-C stretches.</text>
</comment>
<dbReference type="PANTHER" id="PTHR15744">
    <property type="entry name" value="BLOM7"/>
    <property type="match status" value="1"/>
</dbReference>
<feature type="region of interest" description="Disordered" evidence="5">
    <location>
        <begin position="594"/>
        <end position="647"/>
    </location>
</feature>
<comment type="similarity">
    <text evidence="1">Belongs to the KHDC4 family.</text>
</comment>
<protein>
    <recommendedName>
        <fullName evidence="2">KH homology domain-containing protein 4</fullName>
    </recommendedName>
    <alternativeName>
        <fullName evidence="3">Brings lots of money 7</fullName>
    </alternativeName>
</protein>
<dbReference type="Gene3D" id="3.30.1370.10">
    <property type="entry name" value="K Homology domain, type 1"/>
    <property type="match status" value="1"/>
</dbReference>
<organism evidence="7 8">
    <name type="scientific">Nesidiocoris tenuis</name>
    <dbReference type="NCBI Taxonomy" id="355587"/>
    <lineage>
        <taxon>Eukaryota</taxon>
        <taxon>Metazoa</taxon>
        <taxon>Ecdysozoa</taxon>
        <taxon>Arthropoda</taxon>
        <taxon>Hexapoda</taxon>
        <taxon>Insecta</taxon>
        <taxon>Pterygota</taxon>
        <taxon>Neoptera</taxon>
        <taxon>Paraneoptera</taxon>
        <taxon>Hemiptera</taxon>
        <taxon>Heteroptera</taxon>
        <taxon>Panheteroptera</taxon>
        <taxon>Cimicomorpha</taxon>
        <taxon>Miridae</taxon>
        <taxon>Dicyphina</taxon>
        <taxon>Nesidiocoris</taxon>
    </lineage>
</organism>
<dbReference type="EMBL" id="AP028914">
    <property type="protein sequence ID" value="BES95636.1"/>
    <property type="molecule type" value="Genomic_DNA"/>
</dbReference>
<proteinExistence type="inferred from homology"/>
<evidence type="ECO:0000313" key="7">
    <source>
        <dbReference type="EMBL" id="BES95636.1"/>
    </source>
</evidence>
<feature type="compositionally biased region" description="Polar residues" evidence="5">
    <location>
        <begin position="750"/>
        <end position="764"/>
    </location>
</feature>
<evidence type="ECO:0000256" key="2">
    <source>
        <dbReference type="ARBA" id="ARBA00017795"/>
    </source>
</evidence>
<evidence type="ECO:0000256" key="4">
    <source>
        <dbReference type="ARBA" id="ARBA00045732"/>
    </source>
</evidence>
<name>A0ABN7ATX0_9HEMI</name>
<evidence type="ECO:0000256" key="5">
    <source>
        <dbReference type="SAM" id="MobiDB-lite"/>
    </source>
</evidence>
<evidence type="ECO:0000256" key="1">
    <source>
        <dbReference type="ARBA" id="ARBA00006093"/>
    </source>
</evidence>
<accession>A0ABN7ATX0</accession>
<evidence type="ECO:0000313" key="8">
    <source>
        <dbReference type="Proteomes" id="UP001307889"/>
    </source>
</evidence>
<dbReference type="PANTHER" id="PTHR15744:SF0">
    <property type="entry name" value="KH HOMOLOGY DOMAIN-CONTAINING PROTEIN 4"/>
    <property type="match status" value="1"/>
</dbReference>
<feature type="domain" description="KHDC4/BBP-like KH-domain type I" evidence="6">
    <location>
        <begin position="17"/>
        <end position="92"/>
    </location>
</feature>
<feature type="compositionally biased region" description="Pro residues" evidence="5">
    <location>
        <begin position="113"/>
        <end position="123"/>
    </location>
</feature>
<feature type="compositionally biased region" description="Low complexity" evidence="5">
    <location>
        <begin position="124"/>
        <end position="138"/>
    </location>
</feature>
<sequence length="789" mass="85208">MNNPKFREKVLIGLENAPPSFNVRGKVMGPNGANLLYITNETGAIVTIRGRGSGFLEPNTGTESIEPLHICIEHSKYEVLQAGRQLAFNLIDTVQQEWANLQHQIQQEQPQQQQPPPPPPPPQQQHQQPPSVVSSSSNGPPPSLVTNEGVEVVTSVAPPPTPVSMPPSSTAIMPPSSVALPAGFTQQAVSQMITVPPPSHVAIPPPTLHMPPQMATSQVTQVATSTSNGTLVHSSETSQTLVTAGTSTPGQEIAASQPPTQPPTINIPHQQQLFLSNQGAILQPQTLIPQQQQIITPTGQVISAQPQMLAQSYLLQTNSGQMVVSYPNIVRPAGTVADQMRGQQLMLVQYGEGGAVKTSAVRAPVPTAHQAVPQMVQIVNPQTGQIQHVLQHIQPQIQMQQAQLQPQLLQQGTNILGQQVLMPFQAPIQFTSQPQQMIITQPPPQMQQQQLLPANQALQHVIPTSQPLSINVSQRQIVLNIAKQQQQGLKRKFDGDQQQPLSIMDAQTLTQLQQKKGLGNLWLVSSGDGTSAYRYPTTLNLGVPTAASSEALLIHCGPGDLTLHDSQITKVETMTRQAPQAPQQQELLVQSGDKNQYGQDDWRRSSPLVPENCDGRGDISGIDGNKRPRVTQNGQANGVASGDARGDSGVERYQQIKVEGQQLQQAQLQQGQPQIYNVAIHQQQQGLVQRQQQSLQQIFQTGTLSAQPGQPQPQTHTGQVAVTSTASQMTQGAQFAQQMYAQPPPPQLPTSSGQVGASQPQQFVGSPLYMPPQQQYAAGATYNPWIMPS</sequence>
<reference evidence="7 8" key="1">
    <citation type="submission" date="2023-09" db="EMBL/GenBank/DDBJ databases">
        <title>Nesidiocoris tenuis whole genome shotgun sequence.</title>
        <authorList>
            <person name="Shibata T."/>
            <person name="Shimoda M."/>
            <person name="Kobayashi T."/>
            <person name="Uehara T."/>
        </authorList>
    </citation>
    <scope>NUCLEOTIDE SEQUENCE [LARGE SCALE GENOMIC DNA]</scope>
    <source>
        <strain evidence="7 8">Japan</strain>
    </source>
</reference>
<dbReference type="InterPro" id="IPR036612">
    <property type="entry name" value="KH_dom_type_1_sf"/>
</dbReference>